<reference evidence="2 3" key="1">
    <citation type="submission" date="2023-11" db="EMBL/GenBank/DDBJ databases">
        <title>Complete genome of Pseudomonas benzenivorans BA3361.</title>
        <authorList>
            <person name="Shin S.Y."/>
            <person name="Song J."/>
            <person name="Kang H."/>
        </authorList>
    </citation>
    <scope>NUCLEOTIDE SEQUENCE [LARGE SCALE GENOMIC DNA]</scope>
    <source>
        <strain evidence="2 3">HNIBRBA3361</strain>
    </source>
</reference>
<dbReference type="RefSeq" id="WP_318645093.1">
    <property type="nucleotide sequence ID" value="NZ_CP137892.1"/>
</dbReference>
<organism evidence="2 3">
    <name type="scientific">Pseudomonas benzenivorans</name>
    <dbReference type="NCBI Taxonomy" id="556533"/>
    <lineage>
        <taxon>Bacteria</taxon>
        <taxon>Pseudomonadati</taxon>
        <taxon>Pseudomonadota</taxon>
        <taxon>Gammaproteobacteria</taxon>
        <taxon>Pseudomonadales</taxon>
        <taxon>Pseudomonadaceae</taxon>
        <taxon>Pseudomonas</taxon>
    </lineage>
</organism>
<accession>A0ABZ0PXJ0</accession>
<sequence length="67" mass="7014">MNDPQHLFDSEVCRATAIIQNVPASVAKRACQLLASVSHIPMAQGAHNRSQALAAPQPGLARQGLGV</sequence>
<keyword evidence="3" id="KW-1185">Reference proteome</keyword>
<evidence type="ECO:0000313" key="2">
    <source>
        <dbReference type="EMBL" id="WPC05907.1"/>
    </source>
</evidence>
<protein>
    <submittedName>
        <fullName evidence="2">Uncharacterized protein</fullName>
    </submittedName>
</protein>
<proteinExistence type="predicted"/>
<evidence type="ECO:0000313" key="3">
    <source>
        <dbReference type="Proteomes" id="UP001305928"/>
    </source>
</evidence>
<dbReference type="EMBL" id="CP137892">
    <property type="protein sequence ID" value="WPC05907.1"/>
    <property type="molecule type" value="Genomic_DNA"/>
</dbReference>
<feature type="region of interest" description="Disordered" evidence="1">
    <location>
        <begin position="45"/>
        <end position="67"/>
    </location>
</feature>
<dbReference type="Proteomes" id="UP001305928">
    <property type="component" value="Chromosome"/>
</dbReference>
<gene>
    <name evidence="2" type="ORF">SBP02_03895</name>
</gene>
<name>A0ABZ0PXJ0_9PSED</name>
<evidence type="ECO:0000256" key="1">
    <source>
        <dbReference type="SAM" id="MobiDB-lite"/>
    </source>
</evidence>